<dbReference type="RefSeq" id="WP_139081134.1">
    <property type="nucleotide sequence ID" value="NZ_VDFV01000008.1"/>
</dbReference>
<dbReference type="Proteomes" id="UP000305709">
    <property type="component" value="Unassembled WGS sequence"/>
</dbReference>
<organism evidence="2 3">
    <name type="scientific">Rubellimicrobium roseum</name>
    <dbReference type="NCBI Taxonomy" id="687525"/>
    <lineage>
        <taxon>Bacteria</taxon>
        <taxon>Pseudomonadati</taxon>
        <taxon>Pseudomonadota</taxon>
        <taxon>Alphaproteobacteria</taxon>
        <taxon>Rhodobacterales</taxon>
        <taxon>Roseobacteraceae</taxon>
        <taxon>Rubellimicrobium</taxon>
    </lineage>
</organism>
<dbReference type="Pfam" id="PF13466">
    <property type="entry name" value="STAS_2"/>
    <property type="match status" value="1"/>
</dbReference>
<evidence type="ECO:0000313" key="3">
    <source>
        <dbReference type="Proteomes" id="UP000305709"/>
    </source>
</evidence>
<dbReference type="InterPro" id="IPR036513">
    <property type="entry name" value="STAS_dom_sf"/>
</dbReference>
<sequence>MSSTRLDLPERLDLAATCTLAKDLIARRGGPLDLNAAAVARIGTPGLQVLLSAARTWRADGQILRLTDASPVLQEAVRTLGLDLAELCAEGNLN</sequence>
<dbReference type="Gene3D" id="3.30.750.24">
    <property type="entry name" value="STAS domain"/>
    <property type="match status" value="1"/>
</dbReference>
<proteinExistence type="predicted"/>
<accession>A0A5C4NC67</accession>
<protein>
    <submittedName>
        <fullName evidence="2">STAS domain-containing protein</fullName>
    </submittedName>
</protein>
<reference evidence="2 3" key="1">
    <citation type="submission" date="2019-06" db="EMBL/GenBank/DDBJ databases">
        <authorList>
            <person name="Jiang L."/>
        </authorList>
    </citation>
    <scope>NUCLEOTIDE SEQUENCE [LARGE SCALE GENOMIC DNA]</scope>
    <source>
        <strain evidence="2 3">YIM 48858</strain>
    </source>
</reference>
<gene>
    <name evidence="2" type="ORF">FHG71_08115</name>
</gene>
<comment type="caution">
    <text evidence="2">The sequence shown here is derived from an EMBL/GenBank/DDBJ whole genome shotgun (WGS) entry which is preliminary data.</text>
</comment>
<name>A0A5C4NC67_9RHOB</name>
<evidence type="ECO:0000259" key="1">
    <source>
        <dbReference type="PROSITE" id="PS50801"/>
    </source>
</evidence>
<dbReference type="PROSITE" id="PS50801">
    <property type="entry name" value="STAS"/>
    <property type="match status" value="1"/>
</dbReference>
<dbReference type="AlphaFoldDB" id="A0A5C4NC67"/>
<dbReference type="SUPFAM" id="SSF52091">
    <property type="entry name" value="SpoIIaa-like"/>
    <property type="match status" value="1"/>
</dbReference>
<feature type="domain" description="STAS" evidence="1">
    <location>
        <begin position="34"/>
        <end position="94"/>
    </location>
</feature>
<dbReference type="InterPro" id="IPR002645">
    <property type="entry name" value="STAS_dom"/>
</dbReference>
<dbReference type="InterPro" id="IPR058548">
    <property type="entry name" value="MlaB-like_STAS"/>
</dbReference>
<keyword evidence="3" id="KW-1185">Reference proteome</keyword>
<dbReference type="EMBL" id="VDFV01000008">
    <property type="protein sequence ID" value="TNC72351.1"/>
    <property type="molecule type" value="Genomic_DNA"/>
</dbReference>
<dbReference type="OrthoDB" id="7280289at2"/>
<evidence type="ECO:0000313" key="2">
    <source>
        <dbReference type="EMBL" id="TNC72351.1"/>
    </source>
</evidence>